<evidence type="ECO:0000313" key="2">
    <source>
        <dbReference type="Proteomes" id="UP001064048"/>
    </source>
</evidence>
<dbReference type="Proteomes" id="UP001064048">
    <property type="component" value="Chromosome 27"/>
</dbReference>
<accession>A0ACC0KYG7</accession>
<name>A0ACC0KYG7_CHOFU</name>
<dbReference type="EMBL" id="CM046127">
    <property type="protein sequence ID" value="KAI8441384.1"/>
    <property type="molecule type" value="Genomic_DNA"/>
</dbReference>
<reference evidence="1 2" key="1">
    <citation type="journal article" date="2022" name="Genome Biol. Evol.">
        <title>The Spruce Budworm Genome: Reconstructing the Evolutionary History of Antifreeze Proteins.</title>
        <authorList>
            <person name="Beliveau C."/>
            <person name="Gagne P."/>
            <person name="Picq S."/>
            <person name="Vernygora O."/>
            <person name="Keeling C.I."/>
            <person name="Pinkney K."/>
            <person name="Doucet D."/>
            <person name="Wen F."/>
            <person name="Johnston J.S."/>
            <person name="Maaroufi H."/>
            <person name="Boyle B."/>
            <person name="Laroche J."/>
            <person name="Dewar K."/>
            <person name="Juretic N."/>
            <person name="Blackburn G."/>
            <person name="Nisole A."/>
            <person name="Brunet B."/>
            <person name="Brandao M."/>
            <person name="Lumley L."/>
            <person name="Duan J."/>
            <person name="Quan G."/>
            <person name="Lucarotti C.J."/>
            <person name="Roe A.D."/>
            <person name="Sperling F.A.H."/>
            <person name="Levesque R.C."/>
            <person name="Cusson M."/>
        </authorList>
    </citation>
    <scope>NUCLEOTIDE SEQUENCE [LARGE SCALE GENOMIC DNA]</scope>
    <source>
        <strain evidence="1">Glfc:IPQL:Cfum</strain>
    </source>
</reference>
<organism evidence="1 2">
    <name type="scientific">Choristoneura fumiferana</name>
    <name type="common">Spruce budworm moth</name>
    <name type="synonym">Archips fumiferana</name>
    <dbReference type="NCBI Taxonomy" id="7141"/>
    <lineage>
        <taxon>Eukaryota</taxon>
        <taxon>Metazoa</taxon>
        <taxon>Ecdysozoa</taxon>
        <taxon>Arthropoda</taxon>
        <taxon>Hexapoda</taxon>
        <taxon>Insecta</taxon>
        <taxon>Pterygota</taxon>
        <taxon>Neoptera</taxon>
        <taxon>Endopterygota</taxon>
        <taxon>Lepidoptera</taxon>
        <taxon>Glossata</taxon>
        <taxon>Ditrysia</taxon>
        <taxon>Tortricoidea</taxon>
        <taxon>Tortricidae</taxon>
        <taxon>Tortricinae</taxon>
        <taxon>Choristoneura</taxon>
    </lineage>
</organism>
<sequence>MAHGACNCAEILSCSKTRFEDWADYLELVNNISNPYLLLEVFFPLVSILDSVFAAQLLLCLGFGGWLNTVMKWWILEDRPYWWVRESTFYSSHRPKLRQTQQTCEPGPGSPSGHSAAAAASIILLLIKCNVRWWKYVLYPLCAGMMVSVFVARLFVAAHFPHQCMFGALVGAFLSPALCIYVSDPFIWRYGAHATRTVTQAKWRHLEGVGAAAAISVLTYYSLKLCGLDPQWTVKLALRWCDRPENIHVTATPLFALAQSTATLLGWALSVTPVITRYRHDTKNRSLIISAFATGIIVYIISQISQSVDKDNPYKYYLTHFVLSTIKPALYLRLTPAMAMWPYGKNKVE</sequence>
<evidence type="ECO:0000313" key="1">
    <source>
        <dbReference type="EMBL" id="KAI8441384.1"/>
    </source>
</evidence>
<gene>
    <name evidence="1" type="ORF">MSG28_014999</name>
</gene>
<proteinExistence type="predicted"/>
<protein>
    <submittedName>
        <fullName evidence="1">Uncharacterized protein</fullName>
    </submittedName>
</protein>
<comment type="caution">
    <text evidence="1">The sequence shown here is derived from an EMBL/GenBank/DDBJ whole genome shotgun (WGS) entry which is preliminary data.</text>
</comment>
<keyword evidence="2" id="KW-1185">Reference proteome</keyword>